<dbReference type="GO" id="GO:0016746">
    <property type="term" value="F:acyltransferase activity"/>
    <property type="evidence" value="ECO:0007669"/>
    <property type="project" value="UniProtKB-KW"/>
</dbReference>
<dbReference type="EC" id="2.3.1.-" evidence="4"/>
<accession>A0ABZ2W8S5</accession>
<evidence type="ECO:0000256" key="2">
    <source>
        <dbReference type="ARBA" id="ARBA00023315"/>
    </source>
</evidence>
<proteinExistence type="predicted"/>
<evidence type="ECO:0000259" key="3">
    <source>
        <dbReference type="PROSITE" id="PS51186"/>
    </source>
</evidence>
<dbReference type="EMBL" id="CP133006">
    <property type="protein sequence ID" value="WZG08538.1"/>
    <property type="molecule type" value="Genomic_DNA"/>
</dbReference>
<sequence>MFHVIVKNERSDGMFIRYLNEDDVEQYRALRLTSLKTDPNGFASTYDREIKLPIDVFKSRIACTSEKFTMGAFEHEKLICMATFYSETLEKVKHKGNLVGVYCHVNFRRQGLAQQLIHNIIDIVTQQGKVKTIALSVLSDNYHAIALYEKLGFRRYGIEPKSLFDGKVYYDEDLMCLEL</sequence>
<dbReference type="Proteomes" id="UP001468345">
    <property type="component" value="Chromosome"/>
</dbReference>
<feature type="domain" description="N-acetyltransferase" evidence="3">
    <location>
        <begin position="14"/>
        <end position="175"/>
    </location>
</feature>
<organism evidence="4 5">
    <name type="scientific">Staphylococcus casei</name>
    <dbReference type="NCBI Taxonomy" id="201828"/>
    <lineage>
        <taxon>Bacteria</taxon>
        <taxon>Bacillati</taxon>
        <taxon>Bacillota</taxon>
        <taxon>Bacilli</taxon>
        <taxon>Bacillales</taxon>
        <taxon>Staphylococcaceae</taxon>
        <taxon>Staphylococcus</taxon>
    </lineage>
</organism>
<keyword evidence="5" id="KW-1185">Reference proteome</keyword>
<dbReference type="SUPFAM" id="SSF55729">
    <property type="entry name" value="Acyl-CoA N-acyltransferases (Nat)"/>
    <property type="match status" value="1"/>
</dbReference>
<dbReference type="InterPro" id="IPR016181">
    <property type="entry name" value="Acyl_CoA_acyltransferase"/>
</dbReference>
<reference evidence="4 5" key="1">
    <citation type="journal article" date="2024" name="ISME J.">
        <title>Staphylococcus epidermidis bacteriocin A37 kills natural competitors with a unique mechanism of action.</title>
        <authorList>
            <person name="Puls J.S."/>
            <person name="Winnerling B."/>
            <person name="Power J.J."/>
            <person name="Kruger A.M."/>
            <person name="Brajtenbach D."/>
            <person name="Johnson M."/>
            <person name="Bilici K."/>
            <person name="Camus L."/>
            <person name="Fliesswasser T."/>
            <person name="Schneider T."/>
            <person name="Sahl H.G."/>
            <person name="Ghosal D."/>
            <person name="Kubitscheck U."/>
            <person name="Heilbronner S."/>
            <person name="Grein F."/>
        </authorList>
    </citation>
    <scope>NUCLEOTIDE SEQUENCE [LARGE SCALE GENOMIC DNA]</scope>
    <source>
        <strain evidence="4 5">SCK7</strain>
    </source>
</reference>
<dbReference type="InterPro" id="IPR000182">
    <property type="entry name" value="GNAT_dom"/>
</dbReference>
<name>A0ABZ2W8S5_9STAP</name>
<dbReference type="InterPro" id="IPR050680">
    <property type="entry name" value="YpeA/RimI_acetyltransf"/>
</dbReference>
<gene>
    <name evidence="4" type="ORF">SHJJP9002_000418</name>
</gene>
<evidence type="ECO:0000313" key="5">
    <source>
        <dbReference type="Proteomes" id="UP001468345"/>
    </source>
</evidence>
<evidence type="ECO:0000256" key="1">
    <source>
        <dbReference type="ARBA" id="ARBA00022679"/>
    </source>
</evidence>
<dbReference type="Gene3D" id="3.40.630.30">
    <property type="match status" value="1"/>
</dbReference>
<protein>
    <submittedName>
        <fullName evidence="4">N-acetyltransferase</fullName>
        <ecNumber evidence="4">2.3.1.-</ecNumber>
    </submittedName>
</protein>
<dbReference type="PANTHER" id="PTHR43420">
    <property type="entry name" value="ACETYLTRANSFERASE"/>
    <property type="match status" value="1"/>
</dbReference>
<dbReference type="RefSeq" id="WP_256121747.1">
    <property type="nucleotide sequence ID" value="NZ_CP133006.1"/>
</dbReference>
<keyword evidence="2 4" id="KW-0012">Acyltransferase</keyword>
<dbReference type="PROSITE" id="PS51186">
    <property type="entry name" value="GNAT"/>
    <property type="match status" value="1"/>
</dbReference>
<keyword evidence="1 4" id="KW-0808">Transferase</keyword>
<evidence type="ECO:0000313" key="4">
    <source>
        <dbReference type="EMBL" id="WZG08538.1"/>
    </source>
</evidence>
<dbReference type="Pfam" id="PF00583">
    <property type="entry name" value="Acetyltransf_1"/>
    <property type="match status" value="1"/>
</dbReference>
<dbReference type="PANTHER" id="PTHR43420:SF47">
    <property type="entry name" value="N-ACETYLTRANSFERASE DOMAIN-CONTAINING PROTEIN"/>
    <property type="match status" value="1"/>
</dbReference>